<accession>A0AAV4WCH8</accession>
<proteinExistence type="predicted"/>
<comment type="caution">
    <text evidence="1">The sequence shown here is derived from an EMBL/GenBank/DDBJ whole genome shotgun (WGS) entry which is preliminary data.</text>
</comment>
<dbReference type="EMBL" id="BPLQ01014465">
    <property type="protein sequence ID" value="GIY79948.1"/>
    <property type="molecule type" value="Genomic_DNA"/>
</dbReference>
<evidence type="ECO:0000313" key="1">
    <source>
        <dbReference type="EMBL" id="GIY79948.1"/>
    </source>
</evidence>
<organism evidence="1 2">
    <name type="scientific">Caerostris darwini</name>
    <dbReference type="NCBI Taxonomy" id="1538125"/>
    <lineage>
        <taxon>Eukaryota</taxon>
        <taxon>Metazoa</taxon>
        <taxon>Ecdysozoa</taxon>
        <taxon>Arthropoda</taxon>
        <taxon>Chelicerata</taxon>
        <taxon>Arachnida</taxon>
        <taxon>Araneae</taxon>
        <taxon>Araneomorphae</taxon>
        <taxon>Entelegynae</taxon>
        <taxon>Araneoidea</taxon>
        <taxon>Araneidae</taxon>
        <taxon>Caerostris</taxon>
    </lineage>
</organism>
<dbReference type="AlphaFoldDB" id="A0AAV4WCH8"/>
<reference evidence="1 2" key="1">
    <citation type="submission" date="2021-06" db="EMBL/GenBank/DDBJ databases">
        <title>Caerostris darwini draft genome.</title>
        <authorList>
            <person name="Kono N."/>
            <person name="Arakawa K."/>
        </authorList>
    </citation>
    <scope>NUCLEOTIDE SEQUENCE [LARGE SCALE GENOMIC DNA]</scope>
</reference>
<dbReference type="Proteomes" id="UP001054837">
    <property type="component" value="Unassembled WGS sequence"/>
</dbReference>
<name>A0AAV4WCH8_9ARAC</name>
<protein>
    <submittedName>
        <fullName evidence="1">Uncharacterized protein</fullName>
    </submittedName>
</protein>
<evidence type="ECO:0000313" key="2">
    <source>
        <dbReference type="Proteomes" id="UP001054837"/>
    </source>
</evidence>
<sequence length="86" mass="9877">MSPDSSSSDAANICDRFPTLQIPIGVTDYGVHISLEAVRRFNGETASVKRAQRSRRLKPQKKRRNFRNRPFEIFGALEQEFLRTPL</sequence>
<keyword evidence="2" id="KW-1185">Reference proteome</keyword>
<gene>
    <name evidence="1" type="ORF">CDAR_384951</name>
</gene>